<sequence length="915" mass="103029">MAVDELDDYWQKGRFKDGLNRCDRMLKKANADLIVHVYRARFLEALGRTDDATAVIKSLADRKPALKDVVVIDDIDDFLFHRASEASSVTVLSSGELSLTLWKNATEATTKSFIPRICQDRYEYAVRQGRLIDAHHALTQWKKAEPNRKDIRFAHAAIFHLISIRSEDEMGKRMYSQLAVRTAEQLARSCTSEPDLVLILEILSQHAKYVKIAELIKDETFASQVEMTNRTRVLVLHSMESAGDWQVVLESTTAALLHSTTEPSEGPQPLIGDEGSFRTWKAWTMAHSKLNTTEDEWHAQLQTLPANSRYRLLASMWLFRSRDLHSTVVNDAIKYFVAFGWSPFCVSELREFLLSAPKVERDNFRKSIASCVQQWAESGEISTGQQLGKILSYEENVLRLECLLDIGGTNTPQLAAIYKYARNALLLRRTCERNAPTADDTWLLTIITALFKAHELEPSGRHLLLAVCMLRRFSNRTSYMYKVLTCYFNHELGVPALAIGAFTSLGVKEMQLETFSHAGLTRISIQSPIPSKDRSTATRDPFDMLNHALKMYEPTSERIAEQQASLLDAGRPDLLLELDKLRHDLQTSLQRRILLLELRRVERLTDRSPQSHHTIQPRTSGSWLRNLSDNRDFSTCEDYDIGPSTASLEHRIMSGNKVPHSAWIRLHLWIDEINSLITNGPSLLAPTHHYHLPPPPVDAALSAESTPAEVVLIPAWEALSTAAVMCFLPPAMHPDASPKSPLAAIEILEERLETLPFSPPATKKDLPTLPSVASLQTSLLTMDFLKVVHRFCVACGEVTKKKRPGTPVDMKAIKALDEQGRRQFERVTEYAVGMQKGIRDGEIKRVVEEGWKLICRGGNDGVGKKEKASEEGTEIEEKVAILEDWTDGSWMVEAEVVSKAARAAWDGILAVRYHA</sequence>
<evidence type="ECO:0000313" key="1">
    <source>
        <dbReference type="EMBL" id="PNS20532.1"/>
    </source>
</evidence>
<organism evidence="1 2">
    <name type="scientific">Sphaceloma murrayae</name>
    <dbReference type="NCBI Taxonomy" id="2082308"/>
    <lineage>
        <taxon>Eukaryota</taxon>
        <taxon>Fungi</taxon>
        <taxon>Dikarya</taxon>
        <taxon>Ascomycota</taxon>
        <taxon>Pezizomycotina</taxon>
        <taxon>Dothideomycetes</taxon>
        <taxon>Dothideomycetidae</taxon>
        <taxon>Myriangiales</taxon>
        <taxon>Elsinoaceae</taxon>
        <taxon>Sphaceloma</taxon>
    </lineage>
</organism>
<dbReference type="OrthoDB" id="5296at2759"/>
<comment type="caution">
    <text evidence="1">The sequence shown here is derived from an EMBL/GenBank/DDBJ whole genome shotgun (WGS) entry which is preliminary data.</text>
</comment>
<proteinExistence type="predicted"/>
<dbReference type="STRING" id="2082308.A0A2K1QZR0"/>
<dbReference type="Pfam" id="PF09797">
    <property type="entry name" value="NatB_MDM20"/>
    <property type="match status" value="1"/>
</dbReference>
<dbReference type="InParanoid" id="A0A2K1QZR0"/>
<gene>
    <name evidence="1" type="ORF">CAC42_5982</name>
</gene>
<name>A0A2K1QZR0_9PEZI</name>
<accession>A0A2K1QZR0</accession>
<protein>
    <submittedName>
        <fullName evidence="1">DNA polymerase epsilon subunit D</fullName>
    </submittedName>
</protein>
<reference evidence="1 2" key="1">
    <citation type="submission" date="2017-06" db="EMBL/GenBank/DDBJ databases">
        <title>Draft genome sequence of a variant of Elsinoe murrayae.</title>
        <authorList>
            <person name="Cheng Q."/>
        </authorList>
    </citation>
    <scope>NUCLEOTIDE SEQUENCE [LARGE SCALE GENOMIC DNA]</scope>
    <source>
        <strain evidence="1 2">CQ-2017a</strain>
    </source>
</reference>
<dbReference type="Proteomes" id="UP000243797">
    <property type="component" value="Unassembled WGS sequence"/>
</dbReference>
<keyword evidence="2" id="KW-1185">Reference proteome</keyword>
<dbReference type="AlphaFoldDB" id="A0A2K1QZR0"/>
<dbReference type="InterPro" id="IPR019183">
    <property type="entry name" value="NAA25_NatB_aux_su"/>
</dbReference>
<dbReference type="EMBL" id="NKHZ01000025">
    <property type="protein sequence ID" value="PNS20532.1"/>
    <property type="molecule type" value="Genomic_DNA"/>
</dbReference>
<evidence type="ECO:0000313" key="2">
    <source>
        <dbReference type="Proteomes" id="UP000243797"/>
    </source>
</evidence>